<dbReference type="AlphaFoldDB" id="A0A7W6C1V4"/>
<dbReference type="Gene3D" id="3.30.1370.70">
    <property type="entry name" value="Scaffold protein Nfu/NifU, N-terminal domain"/>
    <property type="match status" value="1"/>
</dbReference>
<dbReference type="Gene3D" id="3.30.300.130">
    <property type="entry name" value="Fe-S cluster assembly (FSCA)"/>
    <property type="match status" value="1"/>
</dbReference>
<comment type="similarity">
    <text evidence="1">Belongs to the NifU family.</text>
</comment>
<sequence>MYIETEATPNPSTLKFLPGRQVMTAGTREFTSPEAAEASPLAQMLFDLGDVTGVFFGADFVSVTAAPGVEWASLKPQVVAVLLDHFISEAPLFNGGDATGFSVPGDVDDLLDGQADDPAHADVVAQIRDLIDTRVRPAVANDGGDIIYRGFREGVVYLTMQGACSGCPSSSATLKHGIEGLLKHYVPEVTEVRAA</sequence>
<name>A0A7W6C1V4_9SPHN</name>
<evidence type="ECO:0000313" key="3">
    <source>
        <dbReference type="EMBL" id="MBB3940089.1"/>
    </source>
</evidence>
<dbReference type="FunFam" id="3.30.300.130:FF:000001">
    <property type="entry name" value="NFU1 iron-sulfur cluster scaffold"/>
    <property type="match status" value="1"/>
</dbReference>
<dbReference type="GO" id="GO:0051536">
    <property type="term" value="F:iron-sulfur cluster binding"/>
    <property type="evidence" value="ECO:0007669"/>
    <property type="project" value="InterPro"/>
</dbReference>
<dbReference type="InterPro" id="IPR036498">
    <property type="entry name" value="Nfu/NifU_N_sf"/>
</dbReference>
<dbReference type="GO" id="GO:0005506">
    <property type="term" value="F:iron ion binding"/>
    <property type="evidence" value="ECO:0007669"/>
    <property type="project" value="InterPro"/>
</dbReference>
<organism evidence="3 4">
    <name type="scientific">Novosphingobium fluoreni</name>
    <dbReference type="NCBI Taxonomy" id="1391222"/>
    <lineage>
        <taxon>Bacteria</taxon>
        <taxon>Pseudomonadati</taxon>
        <taxon>Pseudomonadota</taxon>
        <taxon>Alphaproteobacteria</taxon>
        <taxon>Sphingomonadales</taxon>
        <taxon>Sphingomonadaceae</taxon>
        <taxon>Novosphingobium</taxon>
    </lineage>
</organism>
<dbReference type="PANTHER" id="PTHR11178">
    <property type="entry name" value="IRON-SULFUR CLUSTER SCAFFOLD PROTEIN NFU-RELATED"/>
    <property type="match status" value="1"/>
</dbReference>
<protein>
    <submittedName>
        <fullName evidence="3">Fe-S cluster biogenesis protein NfuA</fullName>
    </submittedName>
</protein>
<gene>
    <name evidence="3" type="ORF">GGR39_001739</name>
</gene>
<dbReference type="InterPro" id="IPR034904">
    <property type="entry name" value="FSCA_dom_sf"/>
</dbReference>
<dbReference type="InterPro" id="IPR014824">
    <property type="entry name" value="Nfu/NifU_N"/>
</dbReference>
<dbReference type="InterPro" id="IPR001075">
    <property type="entry name" value="NIF_FeS_clus_asmbl_NifU_C"/>
</dbReference>
<dbReference type="PIRSF" id="PIRSF036773">
    <property type="entry name" value="HIRIP5"/>
    <property type="match status" value="1"/>
</dbReference>
<dbReference type="SUPFAM" id="SSF117916">
    <property type="entry name" value="Fe-S cluster assembly (FSCA) domain-like"/>
    <property type="match status" value="1"/>
</dbReference>
<feature type="domain" description="Scaffold protein Nfu/NifU N-terminal" evidence="2">
    <location>
        <begin position="3"/>
        <end position="89"/>
    </location>
</feature>
<dbReference type="PANTHER" id="PTHR11178:SF1">
    <property type="entry name" value="NFU1 IRON-SULFUR CLUSTER SCAFFOLD HOMOLOG, MITOCHONDRIAL"/>
    <property type="match status" value="1"/>
</dbReference>
<reference evidence="3 4" key="1">
    <citation type="submission" date="2020-08" db="EMBL/GenBank/DDBJ databases">
        <title>Genomic Encyclopedia of Type Strains, Phase IV (KMG-IV): sequencing the most valuable type-strain genomes for metagenomic binning, comparative biology and taxonomic classification.</title>
        <authorList>
            <person name="Goeker M."/>
        </authorList>
    </citation>
    <scope>NUCLEOTIDE SEQUENCE [LARGE SCALE GENOMIC DNA]</scope>
    <source>
        <strain evidence="3 4">DSM 27568</strain>
    </source>
</reference>
<dbReference type="EMBL" id="JACIDY010000003">
    <property type="protein sequence ID" value="MBB3940089.1"/>
    <property type="molecule type" value="Genomic_DNA"/>
</dbReference>
<dbReference type="SUPFAM" id="SSF110836">
    <property type="entry name" value="Hypothetical protein SAV1430"/>
    <property type="match status" value="1"/>
</dbReference>
<dbReference type="RefSeq" id="WP_183616743.1">
    <property type="nucleotide sequence ID" value="NZ_JACIDY010000003.1"/>
</dbReference>
<evidence type="ECO:0000259" key="2">
    <source>
        <dbReference type="SMART" id="SM00932"/>
    </source>
</evidence>
<evidence type="ECO:0000313" key="4">
    <source>
        <dbReference type="Proteomes" id="UP000561459"/>
    </source>
</evidence>
<keyword evidence="4" id="KW-1185">Reference proteome</keyword>
<dbReference type="SMART" id="SM00932">
    <property type="entry name" value="Nfu_N"/>
    <property type="match status" value="1"/>
</dbReference>
<dbReference type="Proteomes" id="UP000561459">
    <property type="component" value="Unassembled WGS sequence"/>
</dbReference>
<proteinExistence type="inferred from homology"/>
<evidence type="ECO:0000256" key="1">
    <source>
        <dbReference type="ARBA" id="ARBA00006420"/>
    </source>
</evidence>
<dbReference type="Pfam" id="PF01106">
    <property type="entry name" value="NifU"/>
    <property type="match status" value="1"/>
</dbReference>
<accession>A0A7W6C1V4</accession>
<dbReference type="Pfam" id="PF08712">
    <property type="entry name" value="Nfu_N"/>
    <property type="match status" value="1"/>
</dbReference>
<comment type="caution">
    <text evidence="3">The sequence shown here is derived from an EMBL/GenBank/DDBJ whole genome shotgun (WGS) entry which is preliminary data.</text>
</comment>
<dbReference type="GO" id="GO:0016226">
    <property type="term" value="P:iron-sulfur cluster assembly"/>
    <property type="evidence" value="ECO:0007669"/>
    <property type="project" value="InterPro"/>
</dbReference>
<dbReference type="InterPro" id="IPR035433">
    <property type="entry name" value="NFU1-like"/>
</dbReference>